<comment type="caution">
    <text evidence="2">The sequence shown here is derived from an EMBL/GenBank/DDBJ whole genome shotgun (WGS) entry which is preliminary data.</text>
</comment>
<gene>
    <name evidence="2" type="ORF">BST85_06700</name>
</gene>
<dbReference type="Proteomes" id="UP000239800">
    <property type="component" value="Unassembled WGS sequence"/>
</dbReference>
<dbReference type="AlphaFoldDB" id="A0A2S7KPW2"/>
<evidence type="ECO:0000256" key="1">
    <source>
        <dbReference type="SAM" id="Phobius"/>
    </source>
</evidence>
<evidence type="ECO:0000313" key="3">
    <source>
        <dbReference type="Proteomes" id="UP000239800"/>
    </source>
</evidence>
<feature type="transmembrane region" description="Helical" evidence="1">
    <location>
        <begin position="65"/>
        <end position="93"/>
    </location>
</feature>
<organism evidence="2 3">
    <name type="scientific">Aureitalea marina</name>
    <dbReference type="NCBI Taxonomy" id="930804"/>
    <lineage>
        <taxon>Bacteria</taxon>
        <taxon>Pseudomonadati</taxon>
        <taxon>Bacteroidota</taxon>
        <taxon>Flavobacteriia</taxon>
        <taxon>Flavobacteriales</taxon>
        <taxon>Flavobacteriaceae</taxon>
        <taxon>Aureitalea</taxon>
    </lineage>
</organism>
<proteinExistence type="predicted"/>
<keyword evidence="1" id="KW-0812">Transmembrane</keyword>
<accession>A0A2S7KPW2</accession>
<keyword evidence="3" id="KW-1185">Reference proteome</keyword>
<keyword evidence="1" id="KW-0472">Membrane</keyword>
<dbReference type="RefSeq" id="WP_104812546.1">
    <property type="nucleotide sequence ID" value="NZ_MQUB01000001.1"/>
</dbReference>
<name>A0A2S7KPW2_9FLAO</name>
<keyword evidence="1" id="KW-1133">Transmembrane helix</keyword>
<reference evidence="2 3" key="1">
    <citation type="submission" date="2016-11" db="EMBL/GenBank/DDBJ databases">
        <title>Trade-off between light-utilization and light-protection in marine flavobacteria.</title>
        <authorList>
            <person name="Kumagai Y."/>
        </authorList>
    </citation>
    <scope>NUCLEOTIDE SEQUENCE [LARGE SCALE GENOMIC DNA]</scope>
    <source>
        <strain evidence="2 3">NBRC 107741</strain>
    </source>
</reference>
<dbReference type="EMBL" id="MQUB01000001">
    <property type="protein sequence ID" value="PQB04618.1"/>
    <property type="molecule type" value="Genomic_DNA"/>
</dbReference>
<evidence type="ECO:0000313" key="2">
    <source>
        <dbReference type="EMBL" id="PQB04618.1"/>
    </source>
</evidence>
<protein>
    <submittedName>
        <fullName evidence="2">Uncharacterized protein</fullName>
    </submittedName>
</protein>
<sequence length="97" mass="10914">MIYWQYFKGIVLLSVGIGVLLTAIFGMAWGFLFFVTLAPIGAHLLHGQFRPNERIFYLNAGISSWKLMCGSLLIQLIISVPVFLLLIGFYSMFFGGF</sequence>
<feature type="transmembrane region" description="Helical" evidence="1">
    <location>
        <begin position="12"/>
        <end position="45"/>
    </location>
</feature>